<organism evidence="2 3">
    <name type="scientific">Mobiluncus porci</name>
    <dbReference type="NCBI Taxonomy" id="2652278"/>
    <lineage>
        <taxon>Bacteria</taxon>
        <taxon>Bacillati</taxon>
        <taxon>Actinomycetota</taxon>
        <taxon>Actinomycetes</taxon>
        <taxon>Actinomycetales</taxon>
        <taxon>Actinomycetaceae</taxon>
        <taxon>Mobiluncus</taxon>
    </lineage>
</organism>
<evidence type="ECO:0000313" key="2">
    <source>
        <dbReference type="EMBL" id="MST50097.1"/>
    </source>
</evidence>
<gene>
    <name evidence="2" type="ORF">FYJ63_07600</name>
</gene>
<feature type="compositionally biased region" description="Basic residues" evidence="1">
    <location>
        <begin position="287"/>
        <end position="296"/>
    </location>
</feature>
<comment type="caution">
    <text evidence="2">The sequence shown here is derived from an EMBL/GenBank/DDBJ whole genome shotgun (WGS) entry which is preliminary data.</text>
</comment>
<evidence type="ECO:0000313" key="3">
    <source>
        <dbReference type="Proteomes" id="UP000442535"/>
    </source>
</evidence>
<evidence type="ECO:0008006" key="4">
    <source>
        <dbReference type="Google" id="ProtNLM"/>
    </source>
</evidence>
<keyword evidence="3" id="KW-1185">Reference proteome</keyword>
<sequence length="296" mass="34105">MLSYMTFNTETGICSTKQLRSQGFTDYQIRLFSQNERLVSIRRGWYATPSAIPEAVKAVKLGGTIGCVSACKEYGLWIPPQEKNKLHVSLPSNVPLQVTKESVCFHRSSEKPHPFLPPIGDCLHQVLKYHDGETGLILLESAFHEGALCENDCWYLIKHAPASKRQTLKFFTPGAESGSETRVRLFFQKRGVPVKIQHRISGIGRVDIRFGQSGIVECDSLAFHDKETSYYQDRWRDIRTLHEGYFTVRLSYPQIWYEWDETREYLSSLLKQRRHRNPPKPCGSTRPRARSRKSRP</sequence>
<dbReference type="Proteomes" id="UP000442535">
    <property type="component" value="Unassembled WGS sequence"/>
</dbReference>
<reference evidence="2 3" key="1">
    <citation type="submission" date="2019-08" db="EMBL/GenBank/DDBJ databases">
        <title>In-depth cultivation of the pig gut microbiome towards novel bacterial diversity and tailored functional studies.</title>
        <authorList>
            <person name="Wylensek D."/>
            <person name="Hitch T.C.A."/>
            <person name="Clavel T."/>
        </authorList>
    </citation>
    <scope>NUCLEOTIDE SEQUENCE [LARGE SCALE GENOMIC DNA]</scope>
    <source>
        <strain evidence="2 3">RF-GAM-744-WT-7</strain>
    </source>
</reference>
<proteinExistence type="predicted"/>
<feature type="region of interest" description="Disordered" evidence="1">
    <location>
        <begin position="270"/>
        <end position="296"/>
    </location>
</feature>
<protein>
    <recommendedName>
        <fullName evidence="4">Transcriptional regulator, AbiEi antitoxin, Type IV TA system</fullName>
    </recommendedName>
</protein>
<accession>A0A7K0K3N1</accession>
<evidence type="ECO:0000256" key="1">
    <source>
        <dbReference type="SAM" id="MobiDB-lite"/>
    </source>
</evidence>
<name>A0A7K0K3N1_9ACTO</name>
<dbReference type="EMBL" id="VUMY01000013">
    <property type="protein sequence ID" value="MST50097.1"/>
    <property type="molecule type" value="Genomic_DNA"/>
</dbReference>
<dbReference type="AlphaFoldDB" id="A0A7K0K3N1"/>